<evidence type="ECO:0000256" key="5">
    <source>
        <dbReference type="ARBA" id="ARBA00038359"/>
    </source>
</evidence>
<evidence type="ECO:0000313" key="9">
    <source>
        <dbReference type="EMBL" id="USW59043.1"/>
    </source>
</evidence>
<evidence type="ECO:0000313" key="10">
    <source>
        <dbReference type="Proteomes" id="UP001056384"/>
    </source>
</evidence>
<dbReference type="InterPro" id="IPR052337">
    <property type="entry name" value="SAT4-like"/>
</dbReference>
<evidence type="ECO:0000259" key="8">
    <source>
        <dbReference type="Pfam" id="PF20684"/>
    </source>
</evidence>
<accession>A0A9Q9ERY2</accession>
<keyword evidence="10" id="KW-1185">Reference proteome</keyword>
<keyword evidence="4 7" id="KW-0472">Membrane</keyword>
<evidence type="ECO:0000256" key="2">
    <source>
        <dbReference type="ARBA" id="ARBA00022692"/>
    </source>
</evidence>
<feature type="transmembrane region" description="Helical" evidence="7">
    <location>
        <begin position="232"/>
        <end position="251"/>
    </location>
</feature>
<proteinExistence type="inferred from homology"/>
<comment type="subcellular location">
    <subcellularLocation>
        <location evidence="1">Membrane</location>
        <topology evidence="1">Multi-pass membrane protein</topology>
    </subcellularLocation>
</comment>
<sequence length="444" mass="49384">MPGHILHTGGALASQRLQAQTCEFPYRDKAPRIAKVSYSLFGVAMLFVIARFISRFRRLHGAGFGRDDFTVAFCVAPMAGMTVVAYFEDKYGTGRDVWTVPMSNLEPFALWFYIGQPFYIVVTYLTKLSLVFLYLRIWHEERRSTFRITCWIVATSLIMCTIGCVLVCIFPCQPISYAWRQVLPGVTGTCSNRLAAAFAFSGINIAYDVIVLLIPIPRFIGLDIPLHKKIGVCSCFLVGFAVTACSIIRLTHLFALNNSRNPTWDFAEPGFWSLIEVYSSVICCCTPAMAGFLRRLYKFGLETRWSSIKGSISSGRSDSRLMGSKGDSNAAPHNYGSGEAAAAEHRVYLDEKGRVRSAGGSAPDDMLHVEKASPISPGRAQFASLDGMDDRERPRTGLARIPSEANIVKTVLQHPGSGSHREGWPIERLSSDEEREVMFEARRR</sequence>
<dbReference type="AlphaFoldDB" id="A0A9Q9ERY2"/>
<feature type="transmembrane region" description="Helical" evidence="7">
    <location>
        <begin position="108"/>
        <end position="136"/>
    </location>
</feature>
<feature type="transmembrane region" description="Helical" evidence="7">
    <location>
        <begin position="271"/>
        <end position="293"/>
    </location>
</feature>
<evidence type="ECO:0000256" key="6">
    <source>
        <dbReference type="SAM" id="MobiDB-lite"/>
    </source>
</evidence>
<feature type="transmembrane region" description="Helical" evidence="7">
    <location>
        <begin position="148"/>
        <end position="176"/>
    </location>
</feature>
<dbReference type="PANTHER" id="PTHR33048">
    <property type="entry name" value="PTH11-LIKE INTEGRAL MEMBRANE PROTEIN (AFU_ORTHOLOGUE AFUA_5G11245)"/>
    <property type="match status" value="1"/>
</dbReference>
<feature type="transmembrane region" description="Helical" evidence="7">
    <location>
        <begin position="69"/>
        <end position="88"/>
    </location>
</feature>
<evidence type="ECO:0000256" key="7">
    <source>
        <dbReference type="SAM" id="Phobius"/>
    </source>
</evidence>
<feature type="region of interest" description="Disordered" evidence="6">
    <location>
        <begin position="312"/>
        <end position="336"/>
    </location>
</feature>
<comment type="similarity">
    <text evidence="5">Belongs to the SAT4 family.</text>
</comment>
<protein>
    <recommendedName>
        <fullName evidence="8">Rhodopsin domain-containing protein</fullName>
    </recommendedName>
</protein>
<keyword evidence="3 7" id="KW-1133">Transmembrane helix</keyword>
<feature type="transmembrane region" description="Helical" evidence="7">
    <location>
        <begin position="196"/>
        <end position="220"/>
    </location>
</feature>
<evidence type="ECO:0000256" key="3">
    <source>
        <dbReference type="ARBA" id="ARBA00022989"/>
    </source>
</evidence>
<dbReference type="PANTHER" id="PTHR33048:SF143">
    <property type="entry name" value="EXTRACELLULAR MEMBRANE PROTEIN CFEM DOMAIN-CONTAINING PROTEIN-RELATED"/>
    <property type="match status" value="1"/>
</dbReference>
<organism evidence="9 10">
    <name type="scientific">Septoria linicola</name>
    <dbReference type="NCBI Taxonomy" id="215465"/>
    <lineage>
        <taxon>Eukaryota</taxon>
        <taxon>Fungi</taxon>
        <taxon>Dikarya</taxon>
        <taxon>Ascomycota</taxon>
        <taxon>Pezizomycotina</taxon>
        <taxon>Dothideomycetes</taxon>
        <taxon>Dothideomycetidae</taxon>
        <taxon>Mycosphaerellales</taxon>
        <taxon>Mycosphaerellaceae</taxon>
        <taxon>Septoria</taxon>
    </lineage>
</organism>
<dbReference type="InterPro" id="IPR049326">
    <property type="entry name" value="Rhodopsin_dom_fungi"/>
</dbReference>
<feature type="domain" description="Rhodopsin" evidence="8">
    <location>
        <begin position="51"/>
        <end position="294"/>
    </location>
</feature>
<evidence type="ECO:0000256" key="4">
    <source>
        <dbReference type="ARBA" id="ARBA00023136"/>
    </source>
</evidence>
<dbReference type="Pfam" id="PF20684">
    <property type="entry name" value="Fung_rhodopsin"/>
    <property type="match status" value="1"/>
</dbReference>
<dbReference type="GO" id="GO:0016020">
    <property type="term" value="C:membrane"/>
    <property type="evidence" value="ECO:0007669"/>
    <property type="project" value="UniProtKB-SubCell"/>
</dbReference>
<evidence type="ECO:0000256" key="1">
    <source>
        <dbReference type="ARBA" id="ARBA00004141"/>
    </source>
</evidence>
<keyword evidence="2 7" id="KW-0812">Transmembrane</keyword>
<gene>
    <name evidence="9" type="ORF">Slin15195_G123620</name>
</gene>
<dbReference type="EMBL" id="CP099429">
    <property type="protein sequence ID" value="USW59043.1"/>
    <property type="molecule type" value="Genomic_DNA"/>
</dbReference>
<dbReference type="Proteomes" id="UP001056384">
    <property type="component" value="Chromosome 12"/>
</dbReference>
<name>A0A9Q9ERY2_9PEZI</name>
<feature type="transmembrane region" description="Helical" evidence="7">
    <location>
        <begin position="36"/>
        <end position="53"/>
    </location>
</feature>
<reference evidence="9" key="1">
    <citation type="submission" date="2022-06" db="EMBL/GenBank/DDBJ databases">
        <title>Complete genome sequences of two strains of the flax pathogen Septoria linicola.</title>
        <authorList>
            <person name="Lapalu N."/>
            <person name="Simon A."/>
            <person name="Demenou B."/>
            <person name="Paumier D."/>
            <person name="Guillot M.-P."/>
            <person name="Gout L."/>
            <person name="Valade R."/>
        </authorList>
    </citation>
    <scope>NUCLEOTIDE SEQUENCE</scope>
    <source>
        <strain evidence="9">SE15195</strain>
    </source>
</reference>